<dbReference type="RefSeq" id="WP_051913867.1">
    <property type="nucleotide sequence ID" value="NZ_JMQM01000001.1"/>
</dbReference>
<dbReference type="EMBL" id="JMQM01000001">
    <property type="protein sequence ID" value="KFB10499.1"/>
    <property type="molecule type" value="Genomic_DNA"/>
</dbReference>
<keyword evidence="2" id="KW-1185">Reference proteome</keyword>
<reference evidence="1 2" key="1">
    <citation type="submission" date="2014-05" db="EMBL/GenBank/DDBJ databases">
        <title>Draft Genome Sequence of Nitratireductor basaltis Strain UMTGB225, A Marine Bacterium Isolated from Green Barrel Tunicate.</title>
        <authorList>
            <person name="Gan H.Y."/>
        </authorList>
    </citation>
    <scope>NUCLEOTIDE SEQUENCE [LARGE SCALE GENOMIC DNA]</scope>
    <source>
        <strain evidence="1 2">UMTGB225</strain>
    </source>
</reference>
<evidence type="ECO:0000313" key="2">
    <source>
        <dbReference type="Proteomes" id="UP000053675"/>
    </source>
</evidence>
<evidence type="ECO:0000313" key="1">
    <source>
        <dbReference type="EMBL" id="KFB10499.1"/>
    </source>
</evidence>
<protein>
    <submittedName>
        <fullName evidence="1">Uncharacterized protein</fullName>
    </submittedName>
</protein>
<name>A0A084UC13_9HYPH</name>
<gene>
    <name evidence="1" type="ORF">EL18_01534</name>
</gene>
<dbReference type="AlphaFoldDB" id="A0A084UC13"/>
<dbReference type="STRING" id="472175.EL18_01534"/>
<comment type="caution">
    <text evidence="1">The sequence shown here is derived from an EMBL/GenBank/DDBJ whole genome shotgun (WGS) entry which is preliminary data.</text>
</comment>
<dbReference type="Proteomes" id="UP000053675">
    <property type="component" value="Unassembled WGS sequence"/>
</dbReference>
<sequence length="189" mass="21146">MITVENFYQLAALLGVQGQVDIAYSERIAAPTNAKDFAREAIWVICCSGMKYEIARLIERRVWSALRAGEPVAGVFAHRRKAAAMETIWSNREAFYEEFLVSNDKLAFCQSLPWIGKITRYHLAKSCGLDCAKPDVHLKRLADREGVTAQALCERLARETGLRVATIDLLLWRACATRLLDSRTGVIAA</sequence>
<proteinExistence type="predicted"/>
<organism evidence="1 2">
    <name type="scientific">Nitratireductor basaltis</name>
    <dbReference type="NCBI Taxonomy" id="472175"/>
    <lineage>
        <taxon>Bacteria</taxon>
        <taxon>Pseudomonadati</taxon>
        <taxon>Pseudomonadota</taxon>
        <taxon>Alphaproteobacteria</taxon>
        <taxon>Hyphomicrobiales</taxon>
        <taxon>Phyllobacteriaceae</taxon>
        <taxon>Nitratireductor</taxon>
    </lineage>
</organism>
<dbReference type="eggNOG" id="ENOG50346A1">
    <property type="taxonomic scope" value="Bacteria"/>
</dbReference>
<accession>A0A084UC13</accession>
<dbReference type="OrthoDB" id="8019123at2"/>